<sequence>MKKILYIFIFLVATPAFAALPPSADAILINLSPEKPGPNTLVQASLHILSGGSAADVEIQWLINGVSVRKGKGETSASFRTGKLGSKTVLTVRMSELEEMIEKTINLSPASVLLVAESDGTAPPFYLGKTLFSYHGATRIAAVPFFAGAASARANPKMLKYTWRIADRVPEGSSGVGRDIFTFYAKVPFRPTEITVEVESPDGSAVAEARIVAEATAPQVILYEDNPLYGILWNKALARGTTLTAPEIRVAAQPFFFNKADAPLLQYNWTLNNLKVGSPNDESVVFRKEGAAGSADISVEVTNPKAMFQFGEARTMITF</sequence>
<dbReference type="Proteomes" id="UP000177797">
    <property type="component" value="Unassembled WGS sequence"/>
</dbReference>
<keyword evidence="1" id="KW-0732">Signal</keyword>
<organism evidence="2 3">
    <name type="scientific">Candidatus Taylorbacteria bacterium RIFCSPLOWO2_01_FULL_48_100</name>
    <dbReference type="NCBI Taxonomy" id="1802322"/>
    <lineage>
        <taxon>Bacteria</taxon>
        <taxon>Candidatus Tayloriibacteriota</taxon>
    </lineage>
</organism>
<evidence type="ECO:0000313" key="3">
    <source>
        <dbReference type="Proteomes" id="UP000177797"/>
    </source>
</evidence>
<reference evidence="2 3" key="1">
    <citation type="journal article" date="2016" name="Nat. Commun.">
        <title>Thousands of microbial genomes shed light on interconnected biogeochemical processes in an aquifer system.</title>
        <authorList>
            <person name="Anantharaman K."/>
            <person name="Brown C.T."/>
            <person name="Hug L.A."/>
            <person name="Sharon I."/>
            <person name="Castelle C.J."/>
            <person name="Probst A.J."/>
            <person name="Thomas B.C."/>
            <person name="Singh A."/>
            <person name="Wilkins M.J."/>
            <person name="Karaoz U."/>
            <person name="Brodie E.L."/>
            <person name="Williams K.H."/>
            <person name="Hubbard S.S."/>
            <person name="Banfield J.F."/>
        </authorList>
    </citation>
    <scope>NUCLEOTIDE SEQUENCE [LARGE SCALE GENOMIC DNA]</scope>
</reference>
<evidence type="ECO:0000313" key="2">
    <source>
        <dbReference type="EMBL" id="OHA33890.1"/>
    </source>
</evidence>
<gene>
    <name evidence="2" type="ORF">A2938_02595</name>
</gene>
<evidence type="ECO:0008006" key="4">
    <source>
        <dbReference type="Google" id="ProtNLM"/>
    </source>
</evidence>
<name>A0A1G2NCU1_9BACT</name>
<accession>A0A1G2NCU1</accession>
<protein>
    <recommendedName>
        <fullName evidence="4">Ig-like domain-containing protein</fullName>
    </recommendedName>
</protein>
<dbReference type="AlphaFoldDB" id="A0A1G2NCU1"/>
<dbReference type="EMBL" id="MHSA01000021">
    <property type="protein sequence ID" value="OHA33890.1"/>
    <property type="molecule type" value="Genomic_DNA"/>
</dbReference>
<evidence type="ECO:0000256" key="1">
    <source>
        <dbReference type="SAM" id="SignalP"/>
    </source>
</evidence>
<feature type="signal peptide" evidence="1">
    <location>
        <begin position="1"/>
        <end position="18"/>
    </location>
</feature>
<feature type="chain" id="PRO_5009583788" description="Ig-like domain-containing protein" evidence="1">
    <location>
        <begin position="19"/>
        <end position="319"/>
    </location>
</feature>
<comment type="caution">
    <text evidence="2">The sequence shown here is derived from an EMBL/GenBank/DDBJ whole genome shotgun (WGS) entry which is preliminary data.</text>
</comment>
<proteinExistence type="predicted"/>